<name>A0AA35CKY8_9FIRM</name>
<sequence length="257" mass="27407">MSDAVLVRAGGPIAEVILNNPERHNALSAPVVEGLHRAAAHLALAQDVRVVIVHGGESPAFCSGADLKERAAMTDPEVFATVHRLREAVNAFERLPMPVIAAIHGACFGGGLELALACDIRIAADDARLGLTELQWAVIPGAGGTQRLPRVVGVARAKEMIFTAARLDAAEAERIGLVNRVVPKGRLLEEARALAGRIAEMAPLAARLAKRAIGAGLELGDGLAHEWEAYQAIIPTEDRREGLRAFAEKRKPEYRGR</sequence>
<dbReference type="GO" id="GO:0018812">
    <property type="term" value="F:3-hydroxyacyl-CoA dehydratase activity"/>
    <property type="evidence" value="ECO:0007669"/>
    <property type="project" value="UniProtKB-EC"/>
</dbReference>
<dbReference type="CDD" id="cd06558">
    <property type="entry name" value="crotonase-like"/>
    <property type="match status" value="1"/>
</dbReference>
<dbReference type="KEGG" id="cmic:caldi_05320"/>
<dbReference type="Gene3D" id="3.90.226.10">
    <property type="entry name" value="2-enoyl-CoA Hydratase, Chain A, domain 1"/>
    <property type="match status" value="1"/>
</dbReference>
<evidence type="ECO:0000256" key="1">
    <source>
        <dbReference type="ARBA" id="ARBA00005086"/>
    </source>
</evidence>
<dbReference type="Gene3D" id="1.10.12.10">
    <property type="entry name" value="Lyase 2-enoyl-coa Hydratase, Chain A, domain 2"/>
    <property type="match status" value="1"/>
</dbReference>
<evidence type="ECO:0000313" key="8">
    <source>
        <dbReference type="EMBL" id="BDG59442.1"/>
    </source>
</evidence>
<comment type="subunit">
    <text evidence="3">Homotetramer.</text>
</comment>
<evidence type="ECO:0000256" key="5">
    <source>
        <dbReference type="ARBA" id="ARBA00050624"/>
    </source>
</evidence>
<gene>
    <name evidence="8" type="ORF">caldi_05320</name>
</gene>
<dbReference type="InterPro" id="IPR018376">
    <property type="entry name" value="Enoyl-CoA_hyd/isom_CS"/>
</dbReference>
<dbReference type="FunFam" id="1.10.12.10:FF:000001">
    <property type="entry name" value="Probable enoyl-CoA hydratase, mitochondrial"/>
    <property type="match status" value="1"/>
</dbReference>
<dbReference type="PANTHER" id="PTHR11941">
    <property type="entry name" value="ENOYL-COA HYDRATASE-RELATED"/>
    <property type="match status" value="1"/>
</dbReference>
<proteinExistence type="inferred from homology"/>
<dbReference type="InterPro" id="IPR014748">
    <property type="entry name" value="Enoyl-CoA_hydra_C"/>
</dbReference>
<protein>
    <recommendedName>
        <fullName evidence="6">short-chain-enoyl-CoA hydratase</fullName>
        <ecNumber evidence="6">4.2.1.150</ecNumber>
    </recommendedName>
</protein>
<evidence type="ECO:0000256" key="4">
    <source>
        <dbReference type="ARBA" id="ARBA00023239"/>
    </source>
</evidence>
<keyword evidence="4" id="KW-0456">Lyase</keyword>
<evidence type="ECO:0000256" key="2">
    <source>
        <dbReference type="ARBA" id="ARBA00005254"/>
    </source>
</evidence>
<dbReference type="PANTHER" id="PTHR11941:SF171">
    <property type="entry name" value="SD19268P"/>
    <property type="match status" value="1"/>
</dbReference>
<dbReference type="FunFam" id="3.90.226.10:FF:000009">
    <property type="entry name" value="Carnitinyl-CoA dehydratase"/>
    <property type="match status" value="1"/>
</dbReference>
<evidence type="ECO:0000256" key="3">
    <source>
        <dbReference type="ARBA" id="ARBA00011881"/>
    </source>
</evidence>
<evidence type="ECO:0000256" key="7">
    <source>
        <dbReference type="RuleBase" id="RU003707"/>
    </source>
</evidence>
<comment type="catalytic activity">
    <reaction evidence="5">
        <text>a short-chain (3S)-3-hydroxyacyl-CoA = a short-chain (2E)-enoyl-CoA + H2O</text>
        <dbReference type="Rhea" id="RHEA:52664"/>
        <dbReference type="ChEBI" id="CHEBI:15377"/>
        <dbReference type="ChEBI" id="CHEBI:87488"/>
        <dbReference type="ChEBI" id="CHEBI:136760"/>
        <dbReference type="EC" id="4.2.1.150"/>
    </reaction>
</comment>
<dbReference type="InterPro" id="IPR029045">
    <property type="entry name" value="ClpP/crotonase-like_dom_sf"/>
</dbReference>
<dbReference type="RefSeq" id="WP_264843569.1">
    <property type="nucleotide sequence ID" value="NZ_AP025628.1"/>
</dbReference>
<accession>A0AA35CKY8</accession>
<dbReference type="PROSITE" id="PS00166">
    <property type="entry name" value="ENOYL_COA_HYDRATASE"/>
    <property type="match status" value="1"/>
</dbReference>
<dbReference type="SUPFAM" id="SSF52096">
    <property type="entry name" value="ClpP/crotonase"/>
    <property type="match status" value="1"/>
</dbReference>
<reference evidence="8" key="1">
    <citation type="submission" date="2022-03" db="EMBL/GenBank/DDBJ databases">
        <title>Complete genome sequence of Caldinitratiruptor microaerophilus.</title>
        <authorList>
            <person name="Mukaiyama R."/>
            <person name="Nishiyama T."/>
            <person name="Ueda K."/>
        </authorList>
    </citation>
    <scope>NUCLEOTIDE SEQUENCE</scope>
    <source>
        <strain evidence="8">JCM 16183</strain>
    </source>
</reference>
<dbReference type="AlphaFoldDB" id="A0AA35CKY8"/>
<evidence type="ECO:0000313" key="9">
    <source>
        <dbReference type="Proteomes" id="UP001163687"/>
    </source>
</evidence>
<dbReference type="InterPro" id="IPR001753">
    <property type="entry name" value="Enoyl-CoA_hydra/iso"/>
</dbReference>
<keyword evidence="9" id="KW-1185">Reference proteome</keyword>
<dbReference type="Proteomes" id="UP001163687">
    <property type="component" value="Chromosome"/>
</dbReference>
<organism evidence="8 9">
    <name type="scientific">Caldinitratiruptor microaerophilus</name>
    <dbReference type="NCBI Taxonomy" id="671077"/>
    <lineage>
        <taxon>Bacteria</taxon>
        <taxon>Bacillati</taxon>
        <taxon>Bacillota</taxon>
        <taxon>Clostridia</taxon>
        <taxon>Eubacteriales</taxon>
        <taxon>Symbiobacteriaceae</taxon>
        <taxon>Caldinitratiruptor</taxon>
    </lineage>
</organism>
<comment type="similarity">
    <text evidence="2 7">Belongs to the enoyl-CoA hydratase/isomerase family.</text>
</comment>
<dbReference type="GO" id="GO:0006635">
    <property type="term" value="P:fatty acid beta-oxidation"/>
    <property type="evidence" value="ECO:0007669"/>
    <property type="project" value="TreeGrafter"/>
</dbReference>
<evidence type="ECO:0000256" key="6">
    <source>
        <dbReference type="ARBA" id="ARBA00067035"/>
    </source>
</evidence>
<dbReference type="EMBL" id="AP025628">
    <property type="protein sequence ID" value="BDG59442.1"/>
    <property type="molecule type" value="Genomic_DNA"/>
</dbReference>
<dbReference type="EC" id="4.2.1.150" evidence="6"/>
<comment type="pathway">
    <text evidence="1">Lipid metabolism; butanoate metabolism.</text>
</comment>
<dbReference type="Pfam" id="PF00378">
    <property type="entry name" value="ECH_1"/>
    <property type="match status" value="1"/>
</dbReference>